<keyword evidence="3" id="KW-1185">Reference proteome</keyword>
<feature type="compositionally biased region" description="Basic residues" evidence="1">
    <location>
        <begin position="1161"/>
        <end position="1180"/>
    </location>
</feature>
<proteinExistence type="predicted"/>
<dbReference type="EMBL" id="JAQQBS010001422">
    <property type="protein sequence ID" value="KAK0166232.1"/>
    <property type="molecule type" value="Genomic_DNA"/>
</dbReference>
<dbReference type="PANTHER" id="PTHR40552:SF6">
    <property type="entry name" value="FI09606P-RELATED"/>
    <property type="match status" value="1"/>
</dbReference>
<dbReference type="PANTHER" id="PTHR40552">
    <property type="entry name" value="AT05186P-RELATED"/>
    <property type="match status" value="1"/>
</dbReference>
<dbReference type="Proteomes" id="UP001168990">
    <property type="component" value="Unassembled WGS sequence"/>
</dbReference>
<sequence length="1528" mass="172604">MTSKLKKFIGGNGGKDIDDKSTKKQIFRRCEDLIIKEPFAITISNYAIDTKFASVPLVDQNNFDTGYPYYNMEVNIPSTFQELSNDRAILHGWTHESSEMYKGKGGQNVANCIMSIAMKKVYPVKTWLRPKLDEILTLGDALYAQVKATKSTIKSLSAADFDDTKIIIEGKKYYIDVDLLTIVGTLSSQLPSVLNIKQALEEFFLINIDGIIECSSMAIAAWTQDDYFYMFDPRQCDAEGIRIIEEKDKRRKSKKKDSSDLKKKILGKSCVIRFSSVDALVAQFLKNVDPAKKNDRFIIRHLTIMNDTPGTRPWCEFQPGESGRTWVLLGNLSNESDEFDDASRGIQGIAMPVVALINATEIKPNEWSKETVDEVVRQGDVYFNWCIPPEQEDEIELSLRNLKKNLYIKNRRVKINIQESSVVGDIKATSDVQLPNLSKGIIHFFDTHQFGIVEVKDLSIAIWKFEEEQKVKNKNAKENIKETSYYYYDPNPRGEIGQCDPEDDEEIAACVIRALDPVELARRIEMNINPTATGTDEYFIHSLKVESISDPMTAEEIEIDKRTPVKPDLNAYIEMGDDGAYLNGTFDQSNAIQFKPRTRNKQQAANALVTLAMRQIYNPHLWYREVIDDILKLGDKITQENMINIPDEQEVQGDTTVIEPLRDYLLPNEIDETFDIGVNRVTVLIDEAIGMRPVGNLSDALTEFFTDNLMGILRQERAILPIWKEGNIYFTMDPCARNRDESKKLDDSTATVFWFTSLSSLAANIQQSLINPNGNITIEAVELQNEYETRLAENERPKKTTSADHLWHNFPKKIDGVWELTGDVAINDERFPLENRGKQTAALAVMAIIFSKVYEPRQWTKEILDEVVITGDKLHDKSIARLGDNISPRVNQILAEFFLSNRRLNITIKDCVQTGEIKISPTSSSKIQDLKSGIENFFQNNISGVITLTNNLNIAIWKSKDHYYCLIPDVKLSDDQATEIKPRLSRYSTAEHVVNDLNDLANAGNDFEIHSVDVLDWNKSPPWKFDPSPAIRPSNLPPLNAFKKLQGSSRAILRGGIHQGSDIFLETMRNRQTAANCAVALGMSVIKNPVTWTKNTLDDILVIGCTVHCESLKLHPKKMKLKPTDVIRIFRIGVNVLTADIDETTMTGQVAIPPPEPEVKGKKKTKVKKSPRVKGKKKKQLREPPPPPPSPILLEEGLKKFFENNHAGILVAGRFMIAIWKDQGIYFMFDPHARSDQGSVAEDGVACTMWFACIEPFYELIFNNIDQLDKFGRYDICRTIIRTTIIEPLPRPVEFQPFFDCTVSPIPISWEKKTLTLSVETLSEYYPVDDELSVLLGTIHMRDRIFDVTARGFQSTAIAAVAIAVGVLHVPSTWTGKIIDSILKYGDVLYRDSVKMSRSGPRTLSPSELLTEFIVGDFKATVHIHRHTTAGILLVPDLAQALTLFFQNNCAGILHTPNLAVAVMQHYGKFYLLDPSECDKFGNVSYDGAASIAKCENIMKLASLFVNNCNYKVPCVYTINNIYDTNHF</sequence>
<reference evidence="2" key="2">
    <citation type="submission" date="2023-03" db="EMBL/GenBank/DDBJ databases">
        <authorList>
            <person name="Inwood S.N."/>
            <person name="Skelly J.G."/>
            <person name="Guhlin J."/>
            <person name="Harrop T.W.R."/>
            <person name="Goldson S.G."/>
            <person name="Dearden P.K."/>
        </authorList>
    </citation>
    <scope>NUCLEOTIDE SEQUENCE</scope>
    <source>
        <strain evidence="2">Irish</strain>
        <tissue evidence="2">Whole body</tissue>
    </source>
</reference>
<name>A0AA39FB00_9HYME</name>
<protein>
    <submittedName>
        <fullName evidence="2">Uncharacterized protein</fullName>
    </submittedName>
</protein>
<feature type="region of interest" description="Disordered" evidence="1">
    <location>
        <begin position="1148"/>
        <end position="1191"/>
    </location>
</feature>
<evidence type="ECO:0000256" key="1">
    <source>
        <dbReference type="SAM" id="MobiDB-lite"/>
    </source>
</evidence>
<evidence type="ECO:0000313" key="3">
    <source>
        <dbReference type="Proteomes" id="UP001168990"/>
    </source>
</evidence>
<reference evidence="2" key="1">
    <citation type="journal article" date="2023" name="bioRxiv">
        <title>Scaffold-level genome assemblies of two parasitoid biocontrol wasps reveal the parthenogenesis mechanism and an associated novel virus.</title>
        <authorList>
            <person name="Inwood S."/>
            <person name="Skelly J."/>
            <person name="Guhlin J."/>
            <person name="Harrop T."/>
            <person name="Goldson S."/>
            <person name="Dearden P."/>
        </authorList>
    </citation>
    <scope>NUCLEOTIDE SEQUENCE</scope>
    <source>
        <strain evidence="2">Irish</strain>
        <tissue evidence="2">Whole body</tissue>
    </source>
</reference>
<evidence type="ECO:0000313" key="2">
    <source>
        <dbReference type="EMBL" id="KAK0166232.1"/>
    </source>
</evidence>
<dbReference type="Gene3D" id="3.90.70.120">
    <property type="match status" value="6"/>
</dbReference>
<gene>
    <name evidence="2" type="ORF">PV328_004672</name>
</gene>
<accession>A0AA39FB00</accession>
<comment type="caution">
    <text evidence="2">The sequence shown here is derived from an EMBL/GenBank/DDBJ whole genome shotgun (WGS) entry which is preliminary data.</text>
</comment>
<organism evidence="2 3">
    <name type="scientific">Microctonus aethiopoides</name>
    <dbReference type="NCBI Taxonomy" id="144406"/>
    <lineage>
        <taxon>Eukaryota</taxon>
        <taxon>Metazoa</taxon>
        <taxon>Ecdysozoa</taxon>
        <taxon>Arthropoda</taxon>
        <taxon>Hexapoda</taxon>
        <taxon>Insecta</taxon>
        <taxon>Pterygota</taxon>
        <taxon>Neoptera</taxon>
        <taxon>Endopterygota</taxon>
        <taxon>Hymenoptera</taxon>
        <taxon>Apocrita</taxon>
        <taxon>Ichneumonoidea</taxon>
        <taxon>Braconidae</taxon>
        <taxon>Euphorinae</taxon>
        <taxon>Microctonus</taxon>
    </lineage>
</organism>